<dbReference type="InterPro" id="IPR002109">
    <property type="entry name" value="Glutaredoxin"/>
</dbReference>
<dbReference type="GO" id="GO:0005829">
    <property type="term" value="C:cytosol"/>
    <property type="evidence" value="ECO:0007669"/>
    <property type="project" value="TreeGrafter"/>
</dbReference>
<sequence length="241" mass="26305">MATPSNLHEITSPTHFQELLSADLNRVSLLNFWAPWAAPCKEMNEVVRELAKKYPELLVLQVEAESQSDITDSFDIEAVPSFIVLRGHTLLGRLSGADAPSLTSLLSTHLPPPSAPKPLSTTSIPPASAPPPPPTESPEQLNARLQALMSQHKVMLFMKGNPDAPRCGFSRKTVGLLREEGVEFGSFDILSDENVRAGLKTLNNWPTYPQLIVNGEFVGGLDIVQEMIENGEFEEIVKGAV</sequence>
<evidence type="ECO:0000256" key="6">
    <source>
        <dbReference type="SAM" id="MobiDB-lite"/>
    </source>
</evidence>
<evidence type="ECO:0000259" key="7">
    <source>
        <dbReference type="PROSITE" id="PS51352"/>
    </source>
</evidence>
<comment type="similarity">
    <text evidence="1">Belongs to the glutaredoxin family. Monothiol subfamily.</text>
</comment>
<keyword evidence="4" id="KW-0411">Iron-sulfur</keyword>
<proteinExistence type="inferred from homology"/>
<dbReference type="GO" id="GO:0046872">
    <property type="term" value="F:metal ion binding"/>
    <property type="evidence" value="ECO:0007669"/>
    <property type="project" value="UniProtKB-KW"/>
</dbReference>
<dbReference type="GO" id="GO:0051537">
    <property type="term" value="F:2 iron, 2 sulfur cluster binding"/>
    <property type="evidence" value="ECO:0007669"/>
    <property type="project" value="TreeGrafter"/>
</dbReference>
<dbReference type="SUPFAM" id="SSF52833">
    <property type="entry name" value="Thioredoxin-like"/>
    <property type="match status" value="2"/>
</dbReference>
<dbReference type="GO" id="GO:0005634">
    <property type="term" value="C:nucleus"/>
    <property type="evidence" value="ECO:0007669"/>
    <property type="project" value="TreeGrafter"/>
</dbReference>
<dbReference type="InParanoid" id="A0A067PW99"/>
<dbReference type="GO" id="GO:0015036">
    <property type="term" value="F:disulfide oxidoreductase activity"/>
    <property type="evidence" value="ECO:0007669"/>
    <property type="project" value="UniProtKB-ARBA"/>
</dbReference>
<keyword evidence="3" id="KW-0408">Iron</keyword>
<comment type="function">
    <text evidence="5">Monothiol glutaredoxin involved in the biogenesis of iron-sulfur clusters. Binds one iron-sulfur cluster per dimer. The iron-sulfur cluster is bound between subunits, and is complexed by a bound glutathione and a cysteine residue from each subunit.</text>
</comment>
<dbReference type="HOGENOM" id="CLU_026126_12_0_1"/>
<gene>
    <name evidence="8" type="ORF">JAAARDRAFT_33697</name>
</gene>
<accession>A0A067PW99</accession>
<feature type="compositionally biased region" description="Pro residues" evidence="6">
    <location>
        <begin position="127"/>
        <end position="136"/>
    </location>
</feature>
<evidence type="ECO:0000313" key="8">
    <source>
        <dbReference type="EMBL" id="KDQ58969.1"/>
    </source>
</evidence>
<evidence type="ECO:0000256" key="4">
    <source>
        <dbReference type="ARBA" id="ARBA00023014"/>
    </source>
</evidence>
<feature type="region of interest" description="Disordered" evidence="6">
    <location>
        <begin position="105"/>
        <end position="139"/>
    </location>
</feature>
<evidence type="ECO:0000256" key="2">
    <source>
        <dbReference type="ARBA" id="ARBA00022723"/>
    </source>
</evidence>
<dbReference type="GO" id="GO:0006879">
    <property type="term" value="P:intracellular iron ion homeostasis"/>
    <property type="evidence" value="ECO:0007669"/>
    <property type="project" value="TreeGrafter"/>
</dbReference>
<evidence type="ECO:0000256" key="3">
    <source>
        <dbReference type="ARBA" id="ARBA00023004"/>
    </source>
</evidence>
<dbReference type="Proteomes" id="UP000027265">
    <property type="component" value="Unassembled WGS sequence"/>
</dbReference>
<evidence type="ECO:0000256" key="5">
    <source>
        <dbReference type="ARBA" id="ARBA00055846"/>
    </source>
</evidence>
<dbReference type="FunFam" id="3.40.30.10:FF:000012">
    <property type="entry name" value="Monothiol glutaredoxin"/>
    <property type="match status" value="1"/>
</dbReference>
<dbReference type="Pfam" id="PF00085">
    <property type="entry name" value="Thioredoxin"/>
    <property type="match status" value="1"/>
</dbReference>
<evidence type="ECO:0000256" key="1">
    <source>
        <dbReference type="ARBA" id="ARBA00009630"/>
    </source>
</evidence>
<evidence type="ECO:0000313" key="9">
    <source>
        <dbReference type="Proteomes" id="UP000027265"/>
    </source>
</evidence>
<dbReference type="AlphaFoldDB" id="A0A067PW99"/>
<name>A0A067PW99_9AGAM</name>
<dbReference type="PROSITE" id="PS51354">
    <property type="entry name" value="GLUTAREDOXIN_2"/>
    <property type="match status" value="1"/>
</dbReference>
<dbReference type="CDD" id="cd03028">
    <property type="entry name" value="GRX_PICOT_like"/>
    <property type="match status" value="1"/>
</dbReference>
<feature type="domain" description="Thioredoxin" evidence="7">
    <location>
        <begin position="1"/>
        <end position="111"/>
    </location>
</feature>
<dbReference type="InterPro" id="IPR036249">
    <property type="entry name" value="Thioredoxin-like_sf"/>
</dbReference>
<dbReference type="FunCoup" id="A0A067PW99">
    <property type="interactions" value="435"/>
</dbReference>
<dbReference type="OrthoDB" id="415696at2759"/>
<dbReference type="PANTHER" id="PTHR10293">
    <property type="entry name" value="GLUTAREDOXIN FAMILY MEMBER"/>
    <property type="match status" value="1"/>
</dbReference>
<keyword evidence="9" id="KW-1185">Reference proteome</keyword>
<keyword evidence="2" id="KW-0479">Metal-binding</keyword>
<dbReference type="FunFam" id="3.40.30.10:FF:000092">
    <property type="entry name" value="Monothiol glutaredoxin"/>
    <property type="match status" value="1"/>
</dbReference>
<dbReference type="InterPro" id="IPR013766">
    <property type="entry name" value="Thioredoxin_domain"/>
</dbReference>
<dbReference type="STRING" id="933084.A0A067PW99"/>
<dbReference type="InterPro" id="IPR033658">
    <property type="entry name" value="GRX_PICOT-like"/>
</dbReference>
<dbReference type="CDD" id="cd02984">
    <property type="entry name" value="TRX_PICOT"/>
    <property type="match status" value="1"/>
</dbReference>
<dbReference type="InterPro" id="IPR004480">
    <property type="entry name" value="Monothiol_GRX-rel"/>
</dbReference>
<dbReference type="Pfam" id="PF00462">
    <property type="entry name" value="Glutaredoxin"/>
    <property type="match status" value="1"/>
</dbReference>
<organism evidence="8 9">
    <name type="scientific">Jaapia argillacea MUCL 33604</name>
    <dbReference type="NCBI Taxonomy" id="933084"/>
    <lineage>
        <taxon>Eukaryota</taxon>
        <taxon>Fungi</taxon>
        <taxon>Dikarya</taxon>
        <taxon>Basidiomycota</taxon>
        <taxon>Agaricomycotina</taxon>
        <taxon>Agaricomycetes</taxon>
        <taxon>Agaricomycetidae</taxon>
        <taxon>Jaapiales</taxon>
        <taxon>Jaapiaceae</taxon>
        <taxon>Jaapia</taxon>
    </lineage>
</organism>
<dbReference type="EMBL" id="KL197716">
    <property type="protein sequence ID" value="KDQ58969.1"/>
    <property type="molecule type" value="Genomic_DNA"/>
</dbReference>
<dbReference type="PANTHER" id="PTHR10293:SF73">
    <property type="entry name" value="GLUTAREDOXIN-3"/>
    <property type="match status" value="1"/>
</dbReference>
<dbReference type="Gene3D" id="3.40.30.10">
    <property type="entry name" value="Glutaredoxin"/>
    <property type="match status" value="2"/>
</dbReference>
<protein>
    <recommendedName>
        <fullName evidence="7">Thioredoxin domain-containing protein</fullName>
    </recommendedName>
</protein>
<reference evidence="9" key="1">
    <citation type="journal article" date="2014" name="Proc. Natl. Acad. Sci. U.S.A.">
        <title>Extensive sampling of basidiomycete genomes demonstrates inadequacy of the white-rot/brown-rot paradigm for wood decay fungi.</title>
        <authorList>
            <person name="Riley R."/>
            <person name="Salamov A.A."/>
            <person name="Brown D.W."/>
            <person name="Nagy L.G."/>
            <person name="Floudas D."/>
            <person name="Held B.W."/>
            <person name="Levasseur A."/>
            <person name="Lombard V."/>
            <person name="Morin E."/>
            <person name="Otillar R."/>
            <person name="Lindquist E.A."/>
            <person name="Sun H."/>
            <person name="LaButti K.M."/>
            <person name="Schmutz J."/>
            <person name="Jabbour D."/>
            <person name="Luo H."/>
            <person name="Baker S.E."/>
            <person name="Pisabarro A.G."/>
            <person name="Walton J.D."/>
            <person name="Blanchette R.A."/>
            <person name="Henrissat B."/>
            <person name="Martin F."/>
            <person name="Cullen D."/>
            <person name="Hibbett D.S."/>
            <person name="Grigoriev I.V."/>
        </authorList>
    </citation>
    <scope>NUCLEOTIDE SEQUENCE [LARGE SCALE GENOMIC DNA]</scope>
    <source>
        <strain evidence="9">MUCL 33604</strain>
    </source>
</reference>
<dbReference type="PROSITE" id="PS51352">
    <property type="entry name" value="THIOREDOXIN_2"/>
    <property type="match status" value="1"/>
</dbReference>